<keyword evidence="8" id="KW-1003">Cell membrane</keyword>
<keyword evidence="10" id="KW-0001">2Fe-2S</keyword>
<keyword evidence="15" id="KW-0408">Iron</keyword>
<dbReference type="PROSITE" id="PS51318">
    <property type="entry name" value="TAT"/>
    <property type="match status" value="1"/>
</dbReference>
<dbReference type="EC" id="7.1.1.8" evidence="5 20"/>
<evidence type="ECO:0000313" key="24">
    <source>
        <dbReference type="Proteomes" id="UP001359886"/>
    </source>
</evidence>
<feature type="domain" description="Rieske" evidence="22">
    <location>
        <begin position="84"/>
        <end position="189"/>
    </location>
</feature>
<reference evidence="23 24" key="1">
    <citation type="submission" date="2024-02" db="EMBL/GenBank/DDBJ databases">
        <title>A novel Wenzhouxiangellaceae bacterium, isolated from coastal sediments.</title>
        <authorList>
            <person name="Du Z.-J."/>
            <person name="Ye Y.-Q."/>
            <person name="Zhang X.-Y."/>
        </authorList>
    </citation>
    <scope>NUCLEOTIDE SEQUENCE [LARGE SCALE GENOMIC DNA]</scope>
    <source>
        <strain evidence="23 24">CH-27</strain>
    </source>
</reference>
<dbReference type="InterPro" id="IPR006317">
    <property type="entry name" value="Ubiquinol_cyt_c_Rdtase_Fe-S-su"/>
</dbReference>
<dbReference type="Pfam" id="PF00355">
    <property type="entry name" value="Rieske"/>
    <property type="match status" value="1"/>
</dbReference>
<dbReference type="NCBIfam" id="TIGR01416">
    <property type="entry name" value="Rieske_proteo"/>
    <property type="match status" value="1"/>
</dbReference>
<evidence type="ECO:0000256" key="13">
    <source>
        <dbReference type="ARBA" id="ARBA00022982"/>
    </source>
</evidence>
<evidence type="ECO:0000256" key="21">
    <source>
        <dbReference type="RuleBase" id="RU004497"/>
    </source>
</evidence>
<accession>A0AAW9RIR0</accession>
<dbReference type="Proteomes" id="UP001359886">
    <property type="component" value="Unassembled WGS sequence"/>
</dbReference>
<dbReference type="CDD" id="cd03470">
    <property type="entry name" value="Rieske_cytochrome_bc1"/>
    <property type="match status" value="1"/>
</dbReference>
<evidence type="ECO:0000256" key="7">
    <source>
        <dbReference type="ARBA" id="ARBA00022448"/>
    </source>
</evidence>
<evidence type="ECO:0000256" key="3">
    <source>
        <dbReference type="ARBA" id="ARBA00010651"/>
    </source>
</evidence>
<keyword evidence="18" id="KW-1015">Disulfide bond</keyword>
<sequence>MPTDGVNNGRRRFLIATTSVVGATGAGFAAVPFIESWKPSAKAKAIGAPVQVDLEPLEPGQLLKVQWRGQTIGVLRRTEASLNILSELDDRLRDPESQESEQPGFAQNEPRALKPEYLVVNMHCTHLGCVPEMVPTVGAQPFDDDWKGGFFCPCHKSKFDLSGRVYKGVPAPTNLRIPPYRFVDDRTLLIGVNPEGVA</sequence>
<evidence type="ECO:0000256" key="1">
    <source>
        <dbReference type="ARBA" id="ARBA00002444"/>
    </source>
</evidence>
<dbReference type="PROSITE" id="PS51296">
    <property type="entry name" value="RIESKE"/>
    <property type="match status" value="1"/>
</dbReference>
<evidence type="ECO:0000256" key="9">
    <source>
        <dbReference type="ARBA" id="ARBA00022692"/>
    </source>
</evidence>
<evidence type="ECO:0000256" key="16">
    <source>
        <dbReference type="ARBA" id="ARBA00023014"/>
    </source>
</evidence>
<proteinExistence type="inferred from homology"/>
<evidence type="ECO:0000256" key="18">
    <source>
        <dbReference type="ARBA" id="ARBA00023157"/>
    </source>
</evidence>
<comment type="miscellaneous">
    <text evidence="20">The Rieske protein is a high potential 2Fe-2S protein.</text>
</comment>
<dbReference type="Gene3D" id="1.20.5.510">
    <property type="entry name" value="Single helix bin"/>
    <property type="match status" value="1"/>
</dbReference>
<comment type="catalytic activity">
    <reaction evidence="19 20">
        <text>a quinol + 2 Fe(III)-[cytochrome c](out) = a quinone + 2 Fe(II)-[cytochrome c](out) + 2 H(+)(out)</text>
        <dbReference type="Rhea" id="RHEA:11484"/>
        <dbReference type="Rhea" id="RHEA-COMP:10350"/>
        <dbReference type="Rhea" id="RHEA-COMP:14399"/>
        <dbReference type="ChEBI" id="CHEBI:15378"/>
        <dbReference type="ChEBI" id="CHEBI:24646"/>
        <dbReference type="ChEBI" id="CHEBI:29033"/>
        <dbReference type="ChEBI" id="CHEBI:29034"/>
        <dbReference type="ChEBI" id="CHEBI:132124"/>
        <dbReference type="EC" id="7.1.1.8"/>
    </reaction>
</comment>
<keyword evidence="12" id="KW-1278">Translocase</keyword>
<keyword evidence="13 20" id="KW-0249">Electron transport</keyword>
<dbReference type="InterPro" id="IPR006311">
    <property type="entry name" value="TAT_signal"/>
</dbReference>
<dbReference type="PRINTS" id="PR00162">
    <property type="entry name" value="RIESKE"/>
</dbReference>
<organism evidence="23 24">
    <name type="scientific">Elongatibacter sediminis</name>
    <dbReference type="NCBI Taxonomy" id="3119006"/>
    <lineage>
        <taxon>Bacteria</taxon>
        <taxon>Pseudomonadati</taxon>
        <taxon>Pseudomonadota</taxon>
        <taxon>Gammaproteobacteria</taxon>
        <taxon>Chromatiales</taxon>
        <taxon>Wenzhouxiangellaceae</taxon>
        <taxon>Elongatibacter</taxon>
    </lineage>
</organism>
<dbReference type="SUPFAM" id="SSF50022">
    <property type="entry name" value="ISP domain"/>
    <property type="match status" value="1"/>
</dbReference>
<dbReference type="AlphaFoldDB" id="A0AAW9RIR0"/>
<gene>
    <name evidence="23" type="primary">petA</name>
    <name evidence="23" type="ORF">V3330_07150</name>
</gene>
<dbReference type="InterPro" id="IPR005805">
    <property type="entry name" value="Rieske_Fe-S_prot_C"/>
</dbReference>
<dbReference type="InterPro" id="IPR014349">
    <property type="entry name" value="Rieske_Fe-S_prot"/>
</dbReference>
<evidence type="ECO:0000259" key="22">
    <source>
        <dbReference type="PROSITE" id="PS51296"/>
    </source>
</evidence>
<evidence type="ECO:0000256" key="19">
    <source>
        <dbReference type="ARBA" id="ARBA00029351"/>
    </source>
</evidence>
<evidence type="ECO:0000256" key="17">
    <source>
        <dbReference type="ARBA" id="ARBA00023136"/>
    </source>
</evidence>
<dbReference type="InterPro" id="IPR017941">
    <property type="entry name" value="Rieske_2Fe-2S"/>
</dbReference>
<evidence type="ECO:0000256" key="10">
    <source>
        <dbReference type="ARBA" id="ARBA00022714"/>
    </source>
</evidence>
<keyword evidence="9 20" id="KW-0812">Transmembrane</keyword>
<evidence type="ECO:0000256" key="20">
    <source>
        <dbReference type="RuleBase" id="RU004494"/>
    </source>
</evidence>
<evidence type="ECO:0000256" key="8">
    <source>
        <dbReference type="ARBA" id="ARBA00022475"/>
    </source>
</evidence>
<dbReference type="Pfam" id="PF10399">
    <property type="entry name" value="UCR_Fe-S_N"/>
    <property type="match status" value="1"/>
</dbReference>
<keyword evidence="14 20" id="KW-1133">Transmembrane helix</keyword>
<evidence type="ECO:0000256" key="2">
    <source>
        <dbReference type="ARBA" id="ARBA00004162"/>
    </source>
</evidence>
<comment type="similarity">
    <text evidence="3">Belongs to the Rieske iron-sulfur protein family.</text>
</comment>
<comment type="subcellular location">
    <subcellularLocation>
        <location evidence="2">Cell membrane</location>
        <topology evidence="2">Single-pass membrane protein</topology>
    </subcellularLocation>
</comment>
<evidence type="ECO:0000256" key="11">
    <source>
        <dbReference type="ARBA" id="ARBA00022723"/>
    </source>
</evidence>
<comment type="subunit">
    <text evidence="4 21">The main subunits of complex b-c1 are: cytochrome b, cytochrome c1 and the Rieske protein.</text>
</comment>
<dbReference type="GO" id="GO:0008121">
    <property type="term" value="F:quinol-cytochrome-c reductase activity"/>
    <property type="evidence" value="ECO:0007669"/>
    <property type="project" value="UniProtKB-EC"/>
</dbReference>
<keyword evidence="16" id="KW-0411">Iron-sulfur</keyword>
<dbReference type="GO" id="GO:0005886">
    <property type="term" value="C:plasma membrane"/>
    <property type="evidence" value="ECO:0007669"/>
    <property type="project" value="UniProtKB-SubCell"/>
</dbReference>
<evidence type="ECO:0000256" key="14">
    <source>
        <dbReference type="ARBA" id="ARBA00022989"/>
    </source>
</evidence>
<feature type="transmembrane region" description="Helical" evidence="20">
    <location>
        <begin position="12"/>
        <end position="34"/>
    </location>
</feature>
<keyword evidence="24" id="KW-1185">Reference proteome</keyword>
<dbReference type="EMBL" id="JAZHOG010000004">
    <property type="protein sequence ID" value="MEJ8567401.1"/>
    <property type="molecule type" value="Genomic_DNA"/>
</dbReference>
<protein>
    <recommendedName>
        <fullName evidence="6 20">Ubiquinol-cytochrome c reductase iron-sulfur subunit</fullName>
        <ecNumber evidence="5 20">7.1.1.8</ecNumber>
    </recommendedName>
</protein>
<evidence type="ECO:0000256" key="6">
    <source>
        <dbReference type="ARBA" id="ARBA00019816"/>
    </source>
</evidence>
<dbReference type="InterPro" id="IPR036922">
    <property type="entry name" value="Rieske_2Fe-2S_sf"/>
</dbReference>
<dbReference type="GO" id="GO:0051537">
    <property type="term" value="F:2 iron, 2 sulfur cluster binding"/>
    <property type="evidence" value="ECO:0007669"/>
    <property type="project" value="UniProtKB-KW"/>
</dbReference>
<dbReference type="InterPro" id="IPR019470">
    <property type="entry name" value="Ubiq_cytC_Rdtase_Fe-S_su_TAT"/>
</dbReference>
<dbReference type="RefSeq" id="WP_354694725.1">
    <property type="nucleotide sequence ID" value="NZ_JAZHOG010000004.1"/>
</dbReference>
<dbReference type="PANTHER" id="PTHR10134">
    <property type="entry name" value="CYTOCHROME B-C1 COMPLEX SUBUNIT RIESKE, MITOCHONDRIAL"/>
    <property type="match status" value="1"/>
</dbReference>
<comment type="caution">
    <text evidence="23">The sequence shown here is derived from an EMBL/GenBank/DDBJ whole genome shotgun (WGS) entry which is preliminary data.</text>
</comment>
<evidence type="ECO:0000256" key="4">
    <source>
        <dbReference type="ARBA" id="ARBA00011649"/>
    </source>
</evidence>
<comment type="cofactor">
    <cofactor evidence="20">
        <name>[2Fe-2S] cluster</name>
        <dbReference type="ChEBI" id="CHEBI:190135"/>
    </cofactor>
    <text evidence="20">Binds 1 [2Fe-2S] cluster per subunit.</text>
</comment>
<evidence type="ECO:0000313" key="23">
    <source>
        <dbReference type="EMBL" id="MEJ8567401.1"/>
    </source>
</evidence>
<name>A0AAW9RIR0_9GAMM</name>
<keyword evidence="11" id="KW-0479">Metal-binding</keyword>
<dbReference type="GO" id="GO:0046872">
    <property type="term" value="F:metal ion binding"/>
    <property type="evidence" value="ECO:0007669"/>
    <property type="project" value="UniProtKB-KW"/>
</dbReference>
<evidence type="ECO:0000256" key="15">
    <source>
        <dbReference type="ARBA" id="ARBA00023004"/>
    </source>
</evidence>
<evidence type="ECO:0000256" key="5">
    <source>
        <dbReference type="ARBA" id="ARBA00012951"/>
    </source>
</evidence>
<keyword evidence="17 20" id="KW-0472">Membrane</keyword>
<evidence type="ECO:0000256" key="12">
    <source>
        <dbReference type="ARBA" id="ARBA00022967"/>
    </source>
</evidence>
<keyword evidence="7 20" id="KW-0813">Transport</keyword>
<comment type="function">
    <text evidence="1">Component of the ubiquinol-cytochrome c reductase complex (complex III or cytochrome b-c1 complex), which is a respiratory chain that generates an electrochemical potential coupled to ATP synthesis.</text>
</comment>
<dbReference type="Gene3D" id="2.102.10.10">
    <property type="entry name" value="Rieske [2Fe-2S] iron-sulphur domain"/>
    <property type="match status" value="1"/>
</dbReference>